<dbReference type="EMBL" id="CP043499">
    <property type="protein sequence ID" value="QFY62883.1"/>
    <property type="molecule type" value="Genomic_DNA"/>
</dbReference>
<name>A0A5Q0CBS8_9HYPH</name>
<evidence type="ECO:0000313" key="1">
    <source>
        <dbReference type="EMBL" id="QFY62883.1"/>
    </source>
</evidence>
<dbReference type="AlphaFoldDB" id="A0A5Q0CBS8"/>
<keyword evidence="2" id="KW-1185">Reference proteome</keyword>
<sequence length="74" mass="8523">MSTTHWPKSPLDGTDINVLSGILRQWCTRHQCDFDGEASQAKARELVQWFEFGVKDPSELTELIEGKHWQVHSI</sequence>
<organism evidence="1 2">
    <name type="scientific">Rhizobium grahamii</name>
    <dbReference type="NCBI Taxonomy" id="1120045"/>
    <lineage>
        <taxon>Bacteria</taxon>
        <taxon>Pseudomonadati</taxon>
        <taxon>Pseudomonadota</taxon>
        <taxon>Alphaproteobacteria</taxon>
        <taxon>Hyphomicrobiales</taxon>
        <taxon>Rhizobiaceae</taxon>
        <taxon>Rhizobium/Agrobacterium group</taxon>
        <taxon>Rhizobium</taxon>
    </lineage>
</organism>
<proteinExistence type="predicted"/>
<dbReference type="Proteomes" id="UP000326881">
    <property type="component" value="Plasmid unnamed"/>
</dbReference>
<keyword evidence="1" id="KW-0614">Plasmid</keyword>
<dbReference type="OrthoDB" id="8371079at2"/>
<evidence type="ECO:0000313" key="2">
    <source>
        <dbReference type="Proteomes" id="UP000326881"/>
    </source>
</evidence>
<dbReference type="KEGG" id="rgr:FZ934_21285"/>
<reference evidence="1 2" key="1">
    <citation type="submission" date="2019-08" db="EMBL/GenBank/DDBJ databases">
        <title>Prosopis cineraria nodule microbiome.</title>
        <authorList>
            <person name="Ali R."/>
            <person name="Chaluvadi S.R."/>
            <person name="Wang X."/>
        </authorList>
    </citation>
    <scope>NUCLEOTIDE SEQUENCE [LARGE SCALE GENOMIC DNA]</scope>
    <source>
        <strain evidence="1 2">BG7</strain>
        <plasmid evidence="1 2">unnamed</plasmid>
    </source>
</reference>
<accession>A0A5Q0CBS8</accession>
<protein>
    <submittedName>
        <fullName evidence="1">Uncharacterized protein</fullName>
    </submittedName>
</protein>
<geneLocation type="plasmid" evidence="1 2">
    <name>unnamed</name>
</geneLocation>
<gene>
    <name evidence="1" type="ORF">FZ934_21285</name>
</gene>
<dbReference type="RefSeq" id="WP_153272868.1">
    <property type="nucleotide sequence ID" value="NZ_CP043499.1"/>
</dbReference>